<dbReference type="PATRIC" id="fig|129848.4.peg.166"/>
<proteinExistence type="predicted"/>
<evidence type="ECO:0000256" key="8">
    <source>
        <dbReference type="SAM" id="Phobius"/>
    </source>
</evidence>
<keyword evidence="7 8" id="KW-0472">Membrane</keyword>
<feature type="transmembrane region" description="Helical" evidence="8">
    <location>
        <begin position="206"/>
        <end position="226"/>
    </location>
</feature>
<evidence type="ECO:0000256" key="6">
    <source>
        <dbReference type="ARBA" id="ARBA00022989"/>
    </source>
</evidence>
<keyword evidence="10" id="KW-1185">Reference proteome</keyword>
<evidence type="ECO:0000313" key="9">
    <source>
        <dbReference type="EMBL" id="SCG84747.1"/>
    </source>
</evidence>
<evidence type="ECO:0000256" key="7">
    <source>
        <dbReference type="ARBA" id="ARBA00023136"/>
    </source>
</evidence>
<evidence type="ECO:0000313" key="10">
    <source>
        <dbReference type="Proteomes" id="UP000094707"/>
    </source>
</evidence>
<protein>
    <submittedName>
        <fullName evidence="9">Glycosyl transferase family 39</fullName>
    </submittedName>
</protein>
<reference evidence="9 10" key="1">
    <citation type="submission" date="2016-08" db="EMBL/GenBank/DDBJ databases">
        <authorList>
            <person name="Seilhamer J.J."/>
        </authorList>
    </citation>
    <scope>NUCLEOTIDE SEQUENCE [LARGE SCALE GENOMIC DNA]</scope>
    <source>
        <strain evidence="9">Buetzberg</strain>
    </source>
</reference>
<dbReference type="GO" id="GO:0016763">
    <property type="term" value="F:pentosyltransferase activity"/>
    <property type="evidence" value="ECO:0007669"/>
    <property type="project" value="TreeGrafter"/>
</dbReference>
<feature type="transmembrane region" description="Helical" evidence="8">
    <location>
        <begin position="360"/>
        <end position="378"/>
    </location>
</feature>
<dbReference type="RefSeq" id="WP_071905823.1">
    <property type="nucleotide sequence ID" value="NZ_LT607756.1"/>
</dbReference>
<gene>
    <name evidence="9" type="ORF">MCBB_0159</name>
</gene>
<evidence type="ECO:0000256" key="5">
    <source>
        <dbReference type="ARBA" id="ARBA00022692"/>
    </source>
</evidence>
<feature type="transmembrane region" description="Helical" evidence="8">
    <location>
        <begin position="86"/>
        <end position="104"/>
    </location>
</feature>
<dbReference type="PANTHER" id="PTHR33908">
    <property type="entry name" value="MANNOSYLTRANSFERASE YKCB-RELATED"/>
    <property type="match status" value="1"/>
</dbReference>
<feature type="transmembrane region" description="Helical" evidence="8">
    <location>
        <begin position="136"/>
        <end position="155"/>
    </location>
</feature>
<organism evidence="9 10">
    <name type="scientific">Methanobacterium congolense</name>
    <dbReference type="NCBI Taxonomy" id="118062"/>
    <lineage>
        <taxon>Archaea</taxon>
        <taxon>Methanobacteriati</taxon>
        <taxon>Methanobacteriota</taxon>
        <taxon>Methanomada group</taxon>
        <taxon>Methanobacteria</taxon>
        <taxon>Methanobacteriales</taxon>
        <taxon>Methanobacteriaceae</taxon>
        <taxon>Methanobacterium</taxon>
    </lineage>
</organism>
<dbReference type="GeneID" id="30411023"/>
<keyword evidence="6 8" id="KW-1133">Transmembrane helix</keyword>
<dbReference type="STRING" id="118062.MCBB_0159"/>
<evidence type="ECO:0000256" key="4">
    <source>
        <dbReference type="ARBA" id="ARBA00022679"/>
    </source>
</evidence>
<feature type="transmembrane region" description="Helical" evidence="8">
    <location>
        <begin position="167"/>
        <end position="194"/>
    </location>
</feature>
<feature type="transmembrane region" description="Helical" evidence="8">
    <location>
        <begin position="302"/>
        <end position="319"/>
    </location>
</feature>
<name>A0A1D3KZG2_9EURY</name>
<dbReference type="Proteomes" id="UP000094707">
    <property type="component" value="Chromosome I"/>
</dbReference>
<evidence type="ECO:0000256" key="3">
    <source>
        <dbReference type="ARBA" id="ARBA00022676"/>
    </source>
</evidence>
<keyword evidence="4 9" id="KW-0808">Transferase</keyword>
<sequence length="565" mass="64068">MPRSYALSGAKIKWDVVFPLILITTVVITRIPFMSKFLYEWDSVNYAMALSNYNILQQQPHPPGYIFYVALGRGFNLLFNDPNTSLIALAITFTALSSVLLYFMTQEIFSRKVGILSSILFIFNPLIWFYGEIASIYIFEAFFSILIGYTCYKLFNGDERFIYISAFVLGLAGGFRTDIVEFMLPLWILCILHAKPSFTKVIKGMGIFALSILSWLIPTALSVGGIHEYLQLLKTTSAAADYTSILFGASISHQILNSGACIIWSLLGLTVIGLLAVLYFLIKRRDVLKNDLMFHLKKPLTLFFLLWAGPAFTFYLLIYVVKPGYLLTCVPAFMVILAYIIGRISGFINIRFPGISAKKALISILTIYILLNTVYFIYPWDIHNGATWETPTDKMETSQELWFDFDVGLIYNNAKISANDENTALHIQNILNISNSDPSSTIIVIRDINREDEGFNWRKAMYYLPGYDVYYLFDDENSGITGNVSMWHGKNNSYTTSEATTLDVPMNSSTTRIVWIMSNQTSFYQEVNKEVGVNSIELSNGLNIYYSQIGNQTSSFQISGFIFQR</sequence>
<feature type="transmembrane region" description="Helical" evidence="8">
    <location>
        <begin position="12"/>
        <end position="33"/>
    </location>
</feature>
<dbReference type="InterPro" id="IPR050297">
    <property type="entry name" value="LipidA_mod_glycosyltrf_83"/>
</dbReference>
<feature type="transmembrane region" description="Helical" evidence="8">
    <location>
        <begin position="325"/>
        <end position="348"/>
    </location>
</feature>
<keyword evidence="2" id="KW-1003">Cell membrane</keyword>
<evidence type="ECO:0000256" key="1">
    <source>
        <dbReference type="ARBA" id="ARBA00004651"/>
    </source>
</evidence>
<accession>A0A1D3KZG2</accession>
<dbReference type="GO" id="GO:0005886">
    <property type="term" value="C:plasma membrane"/>
    <property type="evidence" value="ECO:0007669"/>
    <property type="project" value="UniProtKB-SubCell"/>
</dbReference>
<dbReference type="EMBL" id="LT607756">
    <property type="protein sequence ID" value="SCG84747.1"/>
    <property type="molecule type" value="Genomic_DNA"/>
</dbReference>
<comment type="subcellular location">
    <subcellularLocation>
        <location evidence="1">Cell membrane</location>
        <topology evidence="1">Multi-pass membrane protein</topology>
    </subcellularLocation>
</comment>
<evidence type="ECO:0000256" key="2">
    <source>
        <dbReference type="ARBA" id="ARBA00022475"/>
    </source>
</evidence>
<dbReference type="PANTHER" id="PTHR33908:SF11">
    <property type="entry name" value="MEMBRANE PROTEIN"/>
    <property type="match status" value="1"/>
</dbReference>
<dbReference type="GO" id="GO:0008610">
    <property type="term" value="P:lipid biosynthetic process"/>
    <property type="evidence" value="ECO:0007669"/>
    <property type="project" value="UniProtKB-ARBA"/>
</dbReference>
<dbReference type="OrthoDB" id="71466at2157"/>
<dbReference type="Pfam" id="PF11028">
    <property type="entry name" value="TMEM260-like"/>
    <property type="match status" value="1"/>
</dbReference>
<keyword evidence="5 8" id="KW-0812">Transmembrane</keyword>
<feature type="transmembrane region" description="Helical" evidence="8">
    <location>
        <begin position="262"/>
        <end position="282"/>
    </location>
</feature>
<keyword evidence="3" id="KW-0328">Glycosyltransferase</keyword>
<dbReference type="InterPro" id="IPR021280">
    <property type="entry name" value="TMEM260-like"/>
</dbReference>
<dbReference type="KEGG" id="mcub:MCBB_0159"/>
<dbReference type="AlphaFoldDB" id="A0A1D3KZG2"/>